<dbReference type="Gene3D" id="2.60.40.150">
    <property type="entry name" value="C2 domain"/>
    <property type="match status" value="1"/>
</dbReference>
<comment type="caution">
    <text evidence="4">The sequence shown here is derived from an EMBL/GenBank/DDBJ whole genome shotgun (WGS) entry which is preliminary data.</text>
</comment>
<dbReference type="GO" id="GO:0006629">
    <property type="term" value="P:lipid metabolic process"/>
    <property type="evidence" value="ECO:0007669"/>
    <property type="project" value="UniProtKB-KW"/>
</dbReference>
<protein>
    <recommendedName>
        <fullName evidence="3">C2 domain-containing protein</fullName>
    </recommendedName>
</protein>
<dbReference type="InterPro" id="IPR035892">
    <property type="entry name" value="C2_domain_sf"/>
</dbReference>
<dbReference type="Pfam" id="PF00168">
    <property type="entry name" value="C2"/>
    <property type="match status" value="1"/>
</dbReference>
<keyword evidence="5" id="KW-1185">Reference proteome</keyword>
<dbReference type="InterPro" id="IPR015679">
    <property type="entry name" value="PLipase_D_fam"/>
</dbReference>
<keyword evidence="2" id="KW-0443">Lipid metabolism</keyword>
<dbReference type="PANTHER" id="PTHR18896">
    <property type="entry name" value="PHOSPHOLIPASE D"/>
    <property type="match status" value="1"/>
</dbReference>
<dbReference type="PANTHER" id="PTHR18896:SF60">
    <property type="entry name" value="PHOSPHOLIPASE D"/>
    <property type="match status" value="1"/>
</dbReference>
<dbReference type="CDD" id="cd04015">
    <property type="entry name" value="C2_plant_PLD"/>
    <property type="match status" value="1"/>
</dbReference>
<gene>
    <name evidence="4" type="ORF">LSAT_V11C200053160</name>
</gene>
<dbReference type="AlphaFoldDB" id="A0A9R1XQK9"/>
<keyword evidence="1" id="KW-0677">Repeat</keyword>
<proteinExistence type="predicted"/>
<organism evidence="4 5">
    <name type="scientific">Lactuca sativa</name>
    <name type="common">Garden lettuce</name>
    <dbReference type="NCBI Taxonomy" id="4236"/>
    <lineage>
        <taxon>Eukaryota</taxon>
        <taxon>Viridiplantae</taxon>
        <taxon>Streptophyta</taxon>
        <taxon>Embryophyta</taxon>
        <taxon>Tracheophyta</taxon>
        <taxon>Spermatophyta</taxon>
        <taxon>Magnoliopsida</taxon>
        <taxon>eudicotyledons</taxon>
        <taxon>Gunneridae</taxon>
        <taxon>Pentapetalae</taxon>
        <taxon>asterids</taxon>
        <taxon>campanulids</taxon>
        <taxon>Asterales</taxon>
        <taxon>Asteraceae</taxon>
        <taxon>Cichorioideae</taxon>
        <taxon>Cichorieae</taxon>
        <taxon>Lactucinae</taxon>
        <taxon>Lactuca</taxon>
    </lineage>
</organism>
<evidence type="ECO:0000259" key="3">
    <source>
        <dbReference type="PROSITE" id="PS50004"/>
    </source>
</evidence>
<dbReference type="InterPro" id="IPR000008">
    <property type="entry name" value="C2_dom"/>
</dbReference>
<sequence>MLLLMGSGDSDSDPIIYLHGVLEFTISEAQCLPNMDVLTQRVRRCLNALEPSKPPTASSKKGTPRRRRFVTCDPYASVCLAGATVARTRVIPNSQDPVWDEHFVTPVAHPVTHVEIQIKDNDVFGAELIGVAMISAERIQSGELIDDWFPIIGPSGKQPKPNCAIRLQLQYTSCEEQNDQSIEGEESFCLRDSYFPVRSGGSVTLYQDAHTVEGTLPEIELDGGEEGGECNFFKQRGCWEDICHAILEAHHLVYIVGWSIYDKVKLIREPNMPLPNGGDLTLGELLKYKSEEGVRVLLLVWDDKTSHNKFFIKTEGVMQTHDEDTRKFFKHSSVHCVLSPRYASTKLSIIKQQAYFSI</sequence>
<evidence type="ECO:0000313" key="4">
    <source>
        <dbReference type="EMBL" id="KAJ0221754.1"/>
    </source>
</evidence>
<evidence type="ECO:0000313" key="5">
    <source>
        <dbReference type="Proteomes" id="UP000235145"/>
    </source>
</evidence>
<reference evidence="4 5" key="1">
    <citation type="journal article" date="2017" name="Nat. Commun.">
        <title>Genome assembly with in vitro proximity ligation data and whole-genome triplication in lettuce.</title>
        <authorList>
            <person name="Reyes-Chin-Wo S."/>
            <person name="Wang Z."/>
            <person name="Yang X."/>
            <person name="Kozik A."/>
            <person name="Arikit S."/>
            <person name="Song C."/>
            <person name="Xia L."/>
            <person name="Froenicke L."/>
            <person name="Lavelle D.O."/>
            <person name="Truco M.J."/>
            <person name="Xia R."/>
            <person name="Zhu S."/>
            <person name="Xu C."/>
            <person name="Xu H."/>
            <person name="Xu X."/>
            <person name="Cox K."/>
            <person name="Korf I."/>
            <person name="Meyers B.C."/>
            <person name="Michelmore R.W."/>
        </authorList>
    </citation>
    <scope>NUCLEOTIDE SEQUENCE [LARGE SCALE GENOMIC DNA]</scope>
    <source>
        <strain evidence="5">cv. Salinas</strain>
        <tissue evidence="4">Seedlings</tissue>
    </source>
</reference>
<feature type="domain" description="C2" evidence="3">
    <location>
        <begin position="18"/>
        <end position="149"/>
    </location>
</feature>
<evidence type="ECO:0000256" key="2">
    <source>
        <dbReference type="ARBA" id="ARBA00023098"/>
    </source>
</evidence>
<evidence type="ECO:0000256" key="1">
    <source>
        <dbReference type="ARBA" id="ARBA00022737"/>
    </source>
</evidence>
<dbReference type="SMART" id="SM00239">
    <property type="entry name" value="C2"/>
    <property type="match status" value="1"/>
</dbReference>
<dbReference type="PROSITE" id="PS50004">
    <property type="entry name" value="C2"/>
    <property type="match status" value="1"/>
</dbReference>
<name>A0A9R1XQK9_LACSA</name>
<dbReference type="SUPFAM" id="SSF56024">
    <property type="entry name" value="Phospholipase D/nuclease"/>
    <property type="match status" value="1"/>
</dbReference>
<accession>A0A9R1XQK9</accession>
<dbReference type="EMBL" id="NBSK02000002">
    <property type="protein sequence ID" value="KAJ0221754.1"/>
    <property type="molecule type" value="Genomic_DNA"/>
</dbReference>
<dbReference type="SUPFAM" id="SSF49562">
    <property type="entry name" value="C2 domain (Calcium/lipid-binding domain, CaLB)"/>
    <property type="match status" value="1"/>
</dbReference>
<dbReference type="Proteomes" id="UP000235145">
    <property type="component" value="Unassembled WGS sequence"/>
</dbReference>